<evidence type="ECO:0000313" key="1">
    <source>
        <dbReference type="EMBL" id="MCJ8748975.1"/>
    </source>
</evidence>
<protein>
    <submittedName>
        <fullName evidence="1">Uncharacterized protein</fullName>
    </submittedName>
</protein>
<name>A0ACC5ZL94_9TELE</name>
<organism evidence="1 2">
    <name type="scientific">Pangasius djambal</name>
    <dbReference type="NCBI Taxonomy" id="1691987"/>
    <lineage>
        <taxon>Eukaryota</taxon>
        <taxon>Metazoa</taxon>
        <taxon>Chordata</taxon>
        <taxon>Craniata</taxon>
        <taxon>Vertebrata</taxon>
        <taxon>Euteleostomi</taxon>
        <taxon>Actinopterygii</taxon>
        <taxon>Neopterygii</taxon>
        <taxon>Teleostei</taxon>
        <taxon>Ostariophysi</taxon>
        <taxon>Siluriformes</taxon>
        <taxon>Pangasiidae</taxon>
        <taxon>Pangasius</taxon>
    </lineage>
</organism>
<accession>A0ACC5ZL94</accession>
<keyword evidence="2" id="KW-1185">Reference proteome</keyword>
<gene>
    <name evidence="1" type="ORF">PDJAM_G00170840</name>
</gene>
<reference evidence="1" key="1">
    <citation type="submission" date="2020-02" db="EMBL/GenBank/DDBJ databases">
        <title>Genome sequencing of the panga catfish, Pangasius djambal.</title>
        <authorList>
            <person name="Wen M."/>
            <person name="Zahm M."/>
            <person name="Roques C."/>
            <person name="Cabau C."/>
            <person name="Klopp C."/>
            <person name="Donnadieu C."/>
            <person name="Jouanno E."/>
            <person name="Avarre J.-C."/>
            <person name="Campet M."/>
            <person name="Ha T."/>
            <person name="Dugue R."/>
            <person name="Lampietro C."/>
            <person name="Louis A."/>
            <person name="Herpin A."/>
            <person name="Echchiki A."/>
            <person name="Berthelot C."/>
            <person name="Parey E."/>
            <person name="Roest-Crollius H."/>
            <person name="Braasch I."/>
            <person name="Postlethwait J.H."/>
            <person name="Bobe J."/>
            <person name="Montfort J."/>
            <person name="Bouchez O."/>
            <person name="Begum T."/>
            <person name="Schartl M."/>
            <person name="Gustiano R."/>
            <person name="Guiguen Y."/>
        </authorList>
    </citation>
    <scope>NUCLEOTIDE SEQUENCE</scope>
    <source>
        <strain evidence="1">Pdj_M5554</strain>
    </source>
</reference>
<proteinExistence type="predicted"/>
<feature type="non-terminal residue" evidence="1">
    <location>
        <position position="1"/>
    </location>
</feature>
<dbReference type="Proteomes" id="UP000830395">
    <property type="component" value="Chromosome 28"/>
</dbReference>
<evidence type="ECO:0000313" key="2">
    <source>
        <dbReference type="Proteomes" id="UP000830395"/>
    </source>
</evidence>
<dbReference type="EMBL" id="CM041002">
    <property type="protein sequence ID" value="MCJ8748975.1"/>
    <property type="molecule type" value="Genomic_DNA"/>
</dbReference>
<sequence>KSPIFSPSVTRHRPALSSSLPGRPLLHRATISPSSSTIHPSSSLPGLMILNSRFNRTRKSQQASRKEEEVFLFLRERCSYDTSRAWRYFADVLVFSCNG</sequence>
<comment type="caution">
    <text evidence="1">The sequence shown here is derived from an EMBL/GenBank/DDBJ whole genome shotgun (WGS) entry which is preliminary data.</text>
</comment>